<dbReference type="InterPro" id="IPR009014">
    <property type="entry name" value="Transketo_C/PFOR_II"/>
</dbReference>
<dbReference type="SUPFAM" id="SSF52518">
    <property type="entry name" value="Thiamin diphosphate-binding fold (THDP-binding)"/>
    <property type="match status" value="1"/>
</dbReference>
<evidence type="ECO:0000256" key="3">
    <source>
        <dbReference type="ARBA" id="ARBA00023052"/>
    </source>
</evidence>
<evidence type="ECO:0000313" key="5">
    <source>
        <dbReference type="EMBL" id="MDE4907329.1"/>
    </source>
</evidence>
<feature type="domain" description="Transketolase-like pyrimidine-binding" evidence="4">
    <location>
        <begin position="15"/>
        <end position="179"/>
    </location>
</feature>
<evidence type="ECO:0000256" key="2">
    <source>
        <dbReference type="ARBA" id="ARBA00007131"/>
    </source>
</evidence>
<dbReference type="Pfam" id="PF02779">
    <property type="entry name" value="Transket_pyr"/>
    <property type="match status" value="1"/>
</dbReference>
<dbReference type="EMBL" id="JAKELO010000002">
    <property type="protein sequence ID" value="MDE4907329.1"/>
    <property type="molecule type" value="Genomic_DNA"/>
</dbReference>
<evidence type="ECO:0000259" key="4">
    <source>
        <dbReference type="SMART" id="SM00861"/>
    </source>
</evidence>
<comment type="similarity">
    <text evidence="2">Belongs to the transketolase family.</text>
</comment>
<sequence length="333" mass="36402">MVNPNPFNVRFYSKLGQRGSFAAIMGEIAAQDDDLVVMTADLTTLTGLTQFREKFPDQFINAGIAEQNMVGVAAGMAKEGKNVFVTTYSNFLAMRSYEQIRIQLGYMKSNVKVIGTGSGLAMGMSGNTHYGMEDLSLMRAIPNLMVVSPADGLETVKAIKKAAHHKGPMYIRLSGALRNPIVYDEDYEFEFGKGILLRKGTDISIIATGTMVHESLVAAEILSDNGISASVIDMHTIKPLDTAMIKDVCCQTDLVVTVEEHSVIGGLGGAVAEYLSEISYRPRQVKIGIPDAFQRVGDYQYLLKENNLTGPQIADRIHEEYGDDGESEPNMIR</sequence>
<dbReference type="Gene3D" id="3.40.50.970">
    <property type="match status" value="1"/>
</dbReference>
<evidence type="ECO:0000313" key="6">
    <source>
        <dbReference type="Proteomes" id="UP001143747"/>
    </source>
</evidence>
<evidence type="ECO:0000256" key="1">
    <source>
        <dbReference type="ARBA" id="ARBA00001964"/>
    </source>
</evidence>
<dbReference type="InterPro" id="IPR029061">
    <property type="entry name" value="THDP-binding"/>
</dbReference>
<organism evidence="5 6">
    <name type="scientific">Methanogenium marinum</name>
    <dbReference type="NCBI Taxonomy" id="348610"/>
    <lineage>
        <taxon>Archaea</taxon>
        <taxon>Methanobacteriati</taxon>
        <taxon>Methanobacteriota</taxon>
        <taxon>Stenosarchaea group</taxon>
        <taxon>Methanomicrobia</taxon>
        <taxon>Methanomicrobiales</taxon>
        <taxon>Methanomicrobiaceae</taxon>
        <taxon>Methanogenium</taxon>
    </lineage>
</organism>
<dbReference type="CDD" id="cd07033">
    <property type="entry name" value="TPP_PYR_DXS_TK_like"/>
    <property type="match status" value="1"/>
</dbReference>
<dbReference type="GO" id="GO:0044272">
    <property type="term" value="P:sulfur compound biosynthetic process"/>
    <property type="evidence" value="ECO:0007669"/>
    <property type="project" value="UniProtKB-ARBA"/>
</dbReference>
<dbReference type="AlphaFoldDB" id="A0A9Q4PV84"/>
<dbReference type="InterPro" id="IPR005475">
    <property type="entry name" value="Transketolase-like_Pyr-bd"/>
</dbReference>
<dbReference type="Pfam" id="PF02780">
    <property type="entry name" value="Transketolase_C"/>
    <property type="match status" value="1"/>
</dbReference>
<dbReference type="RefSeq" id="WP_274923987.1">
    <property type="nucleotide sequence ID" value="NZ_JAKELO010000002.1"/>
</dbReference>
<dbReference type="Proteomes" id="UP001143747">
    <property type="component" value="Unassembled WGS sequence"/>
</dbReference>
<protein>
    <submittedName>
        <fullName evidence="5">Transketolase family protein</fullName>
    </submittedName>
</protein>
<gene>
    <name evidence="5" type="ORF">L0665_01670</name>
</gene>
<dbReference type="FunFam" id="3.40.50.970:FF:000129">
    <property type="entry name" value="Transketolase"/>
    <property type="match status" value="1"/>
</dbReference>
<comment type="caution">
    <text evidence="5">The sequence shown here is derived from an EMBL/GenBank/DDBJ whole genome shotgun (WGS) entry which is preliminary data.</text>
</comment>
<dbReference type="InterPro" id="IPR051157">
    <property type="entry name" value="PDH/Transketolase"/>
</dbReference>
<keyword evidence="3" id="KW-0786">Thiamine pyrophosphate</keyword>
<dbReference type="SMART" id="SM00861">
    <property type="entry name" value="Transket_pyr"/>
    <property type="match status" value="1"/>
</dbReference>
<reference evidence="5" key="1">
    <citation type="submission" date="2022-01" db="EMBL/GenBank/DDBJ databases">
        <title>Draft genome of Methanogenium marinum DSM 15558.</title>
        <authorList>
            <person name="Chen S.-C."/>
            <person name="You Y.-T."/>
        </authorList>
    </citation>
    <scope>NUCLEOTIDE SEQUENCE</scope>
    <source>
        <strain evidence="5">DSM 15558</strain>
    </source>
</reference>
<dbReference type="InterPro" id="IPR033248">
    <property type="entry name" value="Transketolase_C"/>
</dbReference>
<keyword evidence="6" id="KW-1185">Reference proteome</keyword>
<dbReference type="PANTHER" id="PTHR43825">
    <property type="entry name" value="PYRUVATE DEHYDROGENASE E1 COMPONENT"/>
    <property type="match status" value="1"/>
</dbReference>
<dbReference type="SUPFAM" id="SSF52922">
    <property type="entry name" value="TK C-terminal domain-like"/>
    <property type="match status" value="1"/>
</dbReference>
<name>A0A9Q4PV84_9EURY</name>
<dbReference type="Gene3D" id="3.40.50.920">
    <property type="match status" value="1"/>
</dbReference>
<dbReference type="GO" id="GO:0006082">
    <property type="term" value="P:organic acid metabolic process"/>
    <property type="evidence" value="ECO:0007669"/>
    <property type="project" value="UniProtKB-ARBA"/>
</dbReference>
<comment type="cofactor">
    <cofactor evidence="1">
        <name>thiamine diphosphate</name>
        <dbReference type="ChEBI" id="CHEBI:58937"/>
    </cofactor>
</comment>
<proteinExistence type="inferred from homology"/>
<accession>A0A9Q4PV84</accession>
<dbReference type="PANTHER" id="PTHR43825:SF1">
    <property type="entry name" value="TRANSKETOLASE-LIKE PYRIMIDINE-BINDING DOMAIN-CONTAINING PROTEIN"/>
    <property type="match status" value="1"/>
</dbReference>